<sequence>MSARKSSTLGTYFSAVVSMHSVCQQQLASLKELEDSMPSGLRRAAATNTAPQNLLEEKLCSPQVHIKALLAQMWPREPMPRPIKHWETKQVAPLDSTRTLEAPGAPPIPGSAGPRCLRTMASRIFPPPPSVSVSSYNNLVAPPSCAIFATQVSAPDGLTDRDREPPAYSSLSHFLRPMAHLVDLDVPKNAARIDLYINAPSSPFLPHTARRICPPSS</sequence>
<dbReference type="Proteomes" id="UP000764110">
    <property type="component" value="Unassembled WGS sequence"/>
</dbReference>
<evidence type="ECO:0000313" key="2">
    <source>
        <dbReference type="Proteomes" id="UP000764110"/>
    </source>
</evidence>
<protein>
    <submittedName>
        <fullName evidence="1">Uncharacterized protein</fullName>
    </submittedName>
</protein>
<keyword evidence="2" id="KW-1185">Reference proteome</keyword>
<gene>
    <name evidence="1" type="ORF">MHUMG1_06995</name>
</gene>
<dbReference type="AlphaFoldDB" id="A0A9P8S547"/>
<name>A0A9P8S547_9HYPO</name>
<dbReference type="EMBL" id="JACEFI010000013">
    <property type="protein sequence ID" value="KAH0595246.1"/>
    <property type="molecule type" value="Genomic_DNA"/>
</dbReference>
<organism evidence="1 2">
    <name type="scientific">Metarhizium humberi</name>
    <dbReference type="NCBI Taxonomy" id="2596975"/>
    <lineage>
        <taxon>Eukaryota</taxon>
        <taxon>Fungi</taxon>
        <taxon>Dikarya</taxon>
        <taxon>Ascomycota</taxon>
        <taxon>Pezizomycotina</taxon>
        <taxon>Sordariomycetes</taxon>
        <taxon>Hypocreomycetidae</taxon>
        <taxon>Hypocreales</taxon>
        <taxon>Clavicipitaceae</taxon>
        <taxon>Metarhizium</taxon>
    </lineage>
</organism>
<accession>A0A9P8S547</accession>
<proteinExistence type="predicted"/>
<reference evidence="1 2" key="1">
    <citation type="submission" date="2020-07" db="EMBL/GenBank/DDBJ databases">
        <title>Metarhizium humberi genome.</title>
        <authorList>
            <person name="Lysoe E."/>
        </authorList>
    </citation>
    <scope>NUCLEOTIDE SEQUENCE [LARGE SCALE GENOMIC DNA]</scope>
    <source>
        <strain evidence="1 2">ESALQ1638</strain>
    </source>
</reference>
<comment type="caution">
    <text evidence="1">The sequence shown here is derived from an EMBL/GenBank/DDBJ whole genome shotgun (WGS) entry which is preliminary data.</text>
</comment>
<evidence type="ECO:0000313" key="1">
    <source>
        <dbReference type="EMBL" id="KAH0595246.1"/>
    </source>
</evidence>